<feature type="chain" id="PRO_5002666374" description="DUF3857 domain-containing protein" evidence="1">
    <location>
        <begin position="17"/>
        <end position="633"/>
    </location>
</feature>
<proteinExistence type="predicted"/>
<dbReference type="Gene3D" id="3.10.620.30">
    <property type="match status" value="1"/>
</dbReference>
<dbReference type="Gene3D" id="2.60.40.3140">
    <property type="match status" value="1"/>
</dbReference>
<feature type="signal peptide" evidence="1">
    <location>
        <begin position="1"/>
        <end position="16"/>
    </location>
</feature>
<dbReference type="HOGENOM" id="CLU_028810_0_0_6"/>
<sequence>MFALLCVWLMPANGWASVVFPMDSDALIARAKLDQQEQVAGYDEVTNVLRRIVVDVDGNKVTRRIQALWFYPDTSSVEEYGTESIYFDDVSESVRVHTAATLSPDGTVSQFDPANAQYGDSDQYNTFSNGRVLYLALPGMQANGYTVLDYEITSDLKLTETPFADHIRAESLFPLRQFELIVRAPTVTLNWDNSHPAVYCESLAHETRCSGQDIPALQFDSTTYWRDKLRGVSFAVNLDWSELAAHALTLYQNAFTEQSEVESLYQRLVDGIDSKAQRIEALFRFVAEDIRYVSLSTEGHTHTPHTNDSVIRNRYGDCKDKTALLQALLALEGVEATPVLVSTNRTDPDRLVLPSLNYFNHIVLCLAYQGQRYCLDPTDSTVHWQSTSNWIQGKVALPLTSTTKPEQIPAEKHRWTMDILSELVFTEAGGLHEVQTRTYSDAFAAYMREQLRGSDTDEQQQMLVRQYQQVVADTDNVSAMALAGTQREDDYRQLQVRTEANYSAFATTDNHLRYTEDDAWLVDDLQSSYLDNEYDAVTLDGVRYRSRYNVDVTAHWRVMSPAPTVELVHRFGSFKRVSKILNDGRLSIETILEIPHQTIGLTEQDEFNQLLDRFLALQTIRIEAPFSADSANP</sequence>
<accession>A4BAB4</accession>
<gene>
    <name evidence="3" type="ORF">MED297_10181</name>
</gene>
<evidence type="ECO:0000256" key="1">
    <source>
        <dbReference type="SAM" id="SignalP"/>
    </source>
</evidence>
<dbReference type="AlphaFoldDB" id="A4BAB4"/>
<dbReference type="Proteomes" id="UP000005953">
    <property type="component" value="Unassembled WGS sequence"/>
</dbReference>
<evidence type="ECO:0000259" key="2">
    <source>
        <dbReference type="Pfam" id="PF12969"/>
    </source>
</evidence>
<dbReference type="EMBL" id="AAOE01000002">
    <property type="protein sequence ID" value="EAR10870.1"/>
    <property type="molecule type" value="Genomic_DNA"/>
</dbReference>
<protein>
    <recommendedName>
        <fullName evidence="2">DUF3857 domain-containing protein</fullName>
    </recommendedName>
</protein>
<organism evidence="3 4">
    <name type="scientific">Reinekea blandensis MED297</name>
    <dbReference type="NCBI Taxonomy" id="314283"/>
    <lineage>
        <taxon>Bacteria</taxon>
        <taxon>Pseudomonadati</taxon>
        <taxon>Pseudomonadota</taxon>
        <taxon>Gammaproteobacteria</taxon>
        <taxon>Oceanospirillales</taxon>
        <taxon>Saccharospirillaceae</taxon>
        <taxon>Reinekea</taxon>
    </lineage>
</organism>
<dbReference type="InterPro" id="IPR038765">
    <property type="entry name" value="Papain-like_cys_pep_sf"/>
</dbReference>
<dbReference type="STRING" id="314283.MED297_10181"/>
<dbReference type="Pfam" id="PF12969">
    <property type="entry name" value="DUF3857"/>
    <property type="match status" value="1"/>
</dbReference>
<evidence type="ECO:0000313" key="4">
    <source>
        <dbReference type="Proteomes" id="UP000005953"/>
    </source>
</evidence>
<feature type="domain" description="DUF3857" evidence="2">
    <location>
        <begin position="74"/>
        <end position="195"/>
    </location>
</feature>
<evidence type="ECO:0000313" key="3">
    <source>
        <dbReference type="EMBL" id="EAR10870.1"/>
    </source>
</evidence>
<dbReference type="SUPFAM" id="SSF54001">
    <property type="entry name" value="Cysteine proteinases"/>
    <property type="match status" value="1"/>
</dbReference>
<reference evidence="3 4" key="1">
    <citation type="submission" date="2006-02" db="EMBL/GenBank/DDBJ databases">
        <authorList>
            <person name="Pinhassi J."/>
            <person name="Pedros-Alio C."/>
            <person name="Ferriera S."/>
            <person name="Johnson J."/>
            <person name="Kravitz S."/>
            <person name="Halpern A."/>
            <person name="Remington K."/>
            <person name="Beeson K."/>
            <person name="Tran B."/>
            <person name="Rogers Y.-H."/>
            <person name="Friedman R."/>
            <person name="Venter J.C."/>
        </authorList>
    </citation>
    <scope>NUCLEOTIDE SEQUENCE [LARGE SCALE GENOMIC DNA]</scope>
    <source>
        <strain evidence="3 4">MED297</strain>
    </source>
</reference>
<keyword evidence="4" id="KW-1185">Reference proteome</keyword>
<name>A4BAB4_9GAMM</name>
<comment type="caution">
    <text evidence="3">The sequence shown here is derived from an EMBL/GenBank/DDBJ whole genome shotgun (WGS) entry which is preliminary data.</text>
</comment>
<dbReference type="InterPro" id="IPR024618">
    <property type="entry name" value="DUF3857"/>
</dbReference>
<keyword evidence="1" id="KW-0732">Signal</keyword>